<gene>
    <name evidence="2" type="ORF">PSALAMII_LOCUS9936</name>
</gene>
<reference evidence="2" key="1">
    <citation type="submission" date="2021-07" db="EMBL/GenBank/DDBJ databases">
        <authorList>
            <person name="Branca A.L. A."/>
        </authorList>
    </citation>
    <scope>NUCLEOTIDE SEQUENCE</scope>
</reference>
<dbReference type="OrthoDB" id="76388at2759"/>
<dbReference type="GO" id="GO:0016787">
    <property type="term" value="F:hydrolase activity"/>
    <property type="evidence" value="ECO:0007669"/>
    <property type="project" value="InterPro"/>
</dbReference>
<evidence type="ECO:0000259" key="1">
    <source>
        <dbReference type="Pfam" id="PF00149"/>
    </source>
</evidence>
<dbReference type="Gene3D" id="3.60.21.10">
    <property type="match status" value="1"/>
</dbReference>
<feature type="domain" description="Calcineurin-like phosphoesterase" evidence="1">
    <location>
        <begin position="21"/>
        <end position="219"/>
    </location>
</feature>
<evidence type="ECO:0000313" key="3">
    <source>
        <dbReference type="Proteomes" id="UP001152592"/>
    </source>
</evidence>
<dbReference type="EMBL" id="CAJVPD010000283">
    <property type="protein sequence ID" value="CAG8422861.1"/>
    <property type="molecule type" value="Genomic_DNA"/>
</dbReference>
<comment type="caution">
    <text evidence="2">The sequence shown here is derived from an EMBL/GenBank/DDBJ whole genome shotgun (WGS) entry which is preliminary data.</text>
</comment>
<proteinExistence type="predicted"/>
<accession>A0A9W4NYP4</accession>
<dbReference type="SUPFAM" id="SSF56300">
    <property type="entry name" value="Metallo-dependent phosphatases"/>
    <property type="match status" value="1"/>
</dbReference>
<dbReference type="AlphaFoldDB" id="A0A9W4NYP4"/>
<dbReference type="InterPro" id="IPR029052">
    <property type="entry name" value="Metallo-depent_PP-like"/>
</dbReference>
<dbReference type="InterPro" id="IPR004843">
    <property type="entry name" value="Calcineurin-like_PHP"/>
</dbReference>
<evidence type="ECO:0000313" key="2">
    <source>
        <dbReference type="EMBL" id="CAG8422861.1"/>
    </source>
</evidence>
<dbReference type="PANTHER" id="PTHR37844:SF2">
    <property type="entry name" value="SER_THR PROTEIN PHOSPHATASE SUPERFAMILY (AFU_ORTHOLOGUE AFUA_1G14840)"/>
    <property type="match status" value="1"/>
</dbReference>
<organism evidence="2 3">
    <name type="scientific">Penicillium salamii</name>
    <dbReference type="NCBI Taxonomy" id="1612424"/>
    <lineage>
        <taxon>Eukaryota</taxon>
        <taxon>Fungi</taxon>
        <taxon>Dikarya</taxon>
        <taxon>Ascomycota</taxon>
        <taxon>Pezizomycotina</taxon>
        <taxon>Eurotiomycetes</taxon>
        <taxon>Eurotiomycetidae</taxon>
        <taxon>Eurotiales</taxon>
        <taxon>Aspergillaceae</taxon>
        <taxon>Penicillium</taxon>
    </lineage>
</organism>
<protein>
    <recommendedName>
        <fullName evidence="1">Calcineurin-like phosphoesterase domain-containing protein</fullName>
    </recommendedName>
</protein>
<dbReference type="Proteomes" id="UP001152592">
    <property type="component" value="Unassembled WGS sequence"/>
</dbReference>
<dbReference type="PANTHER" id="PTHR37844">
    <property type="entry name" value="SER/THR PROTEIN PHOSPHATASE SUPERFAMILY (AFU_ORTHOLOGUE AFUA_1G14840)"/>
    <property type="match status" value="1"/>
</dbReference>
<dbReference type="Pfam" id="PF00149">
    <property type="entry name" value="Metallophos"/>
    <property type="match status" value="1"/>
</dbReference>
<sequence>MSDLHLEVNQQYSFEFPVSSKYLILAGDIGQLQDYNEYLSLLRRHTNNFEIVFLVLGNHEFYNQSIESGLEIARRLEREPSLHGRLFILHQQRYDIPGTRVTVYGCTLWSHIPNDARDIIYAKIRDSKHIQEWSPEKHNSAHLSDLAWLRRELQVIQRENDKSLRKSDIRSVIVVTHHAPSLGRASSPQHAQNPWSSAFGTDILSNGCWDSVNAWIFGHAFHKRVQGEGNQGHQQSTGIRTSVE</sequence>
<name>A0A9W4NYP4_9EURO</name>